<feature type="compositionally biased region" description="Polar residues" evidence="1">
    <location>
        <begin position="154"/>
        <end position="163"/>
    </location>
</feature>
<evidence type="ECO:0000256" key="1">
    <source>
        <dbReference type="SAM" id="MobiDB-lite"/>
    </source>
</evidence>
<gene>
    <name evidence="2" type="ORF">EJ05DRAFT_504200</name>
</gene>
<reference evidence="2" key="1">
    <citation type="journal article" date="2020" name="Stud. Mycol.">
        <title>101 Dothideomycetes genomes: a test case for predicting lifestyles and emergence of pathogens.</title>
        <authorList>
            <person name="Haridas S."/>
            <person name="Albert R."/>
            <person name="Binder M."/>
            <person name="Bloem J."/>
            <person name="Labutti K."/>
            <person name="Salamov A."/>
            <person name="Andreopoulos B."/>
            <person name="Baker S."/>
            <person name="Barry K."/>
            <person name="Bills G."/>
            <person name="Bluhm B."/>
            <person name="Cannon C."/>
            <person name="Castanera R."/>
            <person name="Culley D."/>
            <person name="Daum C."/>
            <person name="Ezra D."/>
            <person name="Gonzalez J."/>
            <person name="Henrissat B."/>
            <person name="Kuo A."/>
            <person name="Liang C."/>
            <person name="Lipzen A."/>
            <person name="Lutzoni F."/>
            <person name="Magnuson J."/>
            <person name="Mondo S."/>
            <person name="Nolan M."/>
            <person name="Ohm R."/>
            <person name="Pangilinan J."/>
            <person name="Park H.-J."/>
            <person name="Ramirez L."/>
            <person name="Alfaro M."/>
            <person name="Sun H."/>
            <person name="Tritt A."/>
            <person name="Yoshinaga Y."/>
            <person name="Zwiers L.-H."/>
            <person name="Turgeon B."/>
            <person name="Goodwin S."/>
            <person name="Spatafora J."/>
            <person name="Crous P."/>
            <person name="Grigoriev I."/>
        </authorList>
    </citation>
    <scope>NUCLEOTIDE SEQUENCE</scope>
    <source>
        <strain evidence="2">CBS 121739</strain>
    </source>
</reference>
<accession>A0A6A6VXU1</accession>
<proteinExistence type="predicted"/>
<dbReference type="RefSeq" id="XP_033596538.1">
    <property type="nucleotide sequence ID" value="XM_033747528.1"/>
</dbReference>
<protein>
    <submittedName>
        <fullName evidence="2">Uncharacterized protein</fullName>
    </submittedName>
</protein>
<dbReference type="Proteomes" id="UP000799437">
    <property type="component" value="Unassembled WGS sequence"/>
</dbReference>
<evidence type="ECO:0000313" key="2">
    <source>
        <dbReference type="EMBL" id="KAF2754087.1"/>
    </source>
</evidence>
<dbReference type="AlphaFoldDB" id="A0A6A6VXU1"/>
<organism evidence="2 3">
    <name type="scientific">Pseudovirgaria hyperparasitica</name>
    <dbReference type="NCBI Taxonomy" id="470096"/>
    <lineage>
        <taxon>Eukaryota</taxon>
        <taxon>Fungi</taxon>
        <taxon>Dikarya</taxon>
        <taxon>Ascomycota</taxon>
        <taxon>Pezizomycotina</taxon>
        <taxon>Dothideomycetes</taxon>
        <taxon>Dothideomycetes incertae sedis</taxon>
        <taxon>Acrospermales</taxon>
        <taxon>Acrospermaceae</taxon>
        <taxon>Pseudovirgaria</taxon>
    </lineage>
</organism>
<sequence length="518" mass="57637">MEEILAHVSAPARRKDDDLYRMQSEAYMTFEPRKRIRLLHTEMPTVTFTQQHRNVYNTGTSGSTMLLEVSASAEVRNERSNLGATSISKEIARKITAIEHHRKPVGDLNLSPTSSRQHLTTLRKENNSPIYFDDTQDAMQDIESQLFPGPSGFKANQKSSGSHVSKDTRESLSPISYLDKGPIATTDELLDSSRMSTQSQDYGIDHSKPIDRAASSGDMTSQLPLSLGLGIIESVPHSMLQENISQSIQPDLMDEQTEFLHSANLRDKDRGSMHAMHNAKILLESEVEAMALPVIHTSTRVHVEVVSSCASQYGFVDADTSEERASLMCKSSLVLNPTTMSGSRADMNVFETLPISVISPLPSTSKPPGPGEQDKAPWPPCATRQLEDLRDQPNLLTVYQPSCINGDVDMSLPGLRGYWTFETFSWDVELQLNFWKRLIDFVSKGHGSDMRIRRGRTQPDIEDASVYELGCVDVWCWAGLAVHIYRLLYVLSDGQIKHSGAKWFTGPGNVLTITVAPR</sequence>
<dbReference type="EMBL" id="ML996581">
    <property type="protein sequence ID" value="KAF2754087.1"/>
    <property type="molecule type" value="Genomic_DNA"/>
</dbReference>
<evidence type="ECO:0000313" key="3">
    <source>
        <dbReference type="Proteomes" id="UP000799437"/>
    </source>
</evidence>
<keyword evidence="3" id="KW-1185">Reference proteome</keyword>
<name>A0A6A6VXU1_9PEZI</name>
<dbReference type="OrthoDB" id="5395975at2759"/>
<feature type="region of interest" description="Disordered" evidence="1">
    <location>
        <begin position="144"/>
        <end position="219"/>
    </location>
</feature>
<dbReference type="GeneID" id="54488582"/>